<evidence type="ECO:0000313" key="2">
    <source>
        <dbReference type="EMBL" id="TGX46376.1"/>
    </source>
</evidence>
<dbReference type="InterPro" id="IPR025235">
    <property type="entry name" value="DUF4178"/>
</dbReference>
<dbReference type="Pfam" id="PF13785">
    <property type="entry name" value="DUF4178"/>
    <property type="match status" value="1"/>
</dbReference>
<name>A0A4S1WXL4_9SPHN</name>
<dbReference type="OrthoDB" id="228033at2"/>
<feature type="domain" description="DUF4178" evidence="1">
    <location>
        <begin position="57"/>
        <end position="201"/>
    </location>
</feature>
<organism evidence="2 3">
    <name type="scientific">Sphingomonas naasensis</name>
    <dbReference type="NCBI Taxonomy" id="1344951"/>
    <lineage>
        <taxon>Bacteria</taxon>
        <taxon>Pseudomonadati</taxon>
        <taxon>Pseudomonadota</taxon>
        <taxon>Alphaproteobacteria</taxon>
        <taxon>Sphingomonadales</taxon>
        <taxon>Sphingomonadaceae</taxon>
        <taxon>Sphingomonas</taxon>
    </lineage>
</organism>
<protein>
    <submittedName>
        <fullName evidence="2">DUF4178 domain-containing protein</fullName>
    </submittedName>
</protein>
<evidence type="ECO:0000259" key="1">
    <source>
        <dbReference type="Pfam" id="PF13785"/>
    </source>
</evidence>
<reference evidence="2 3" key="1">
    <citation type="submission" date="2019-04" db="EMBL/GenBank/DDBJ databases">
        <title>Sphingomonas psychrotolerans sp. nov., isolated from soil in the Tianshan Mountains, Xinjiang, China.</title>
        <authorList>
            <person name="Luo Y."/>
            <person name="Sheng H."/>
        </authorList>
    </citation>
    <scope>NUCLEOTIDE SEQUENCE [LARGE SCALE GENOMIC DNA]</scope>
    <source>
        <strain evidence="2 3">KIS18-15</strain>
    </source>
</reference>
<comment type="caution">
    <text evidence="2">The sequence shown here is derived from an EMBL/GenBank/DDBJ whole genome shotgun (WGS) entry which is preliminary data.</text>
</comment>
<proteinExistence type="predicted"/>
<accession>A0A4S1WXL4</accession>
<dbReference type="AlphaFoldDB" id="A0A4S1WXL4"/>
<sequence length="224" mass="24516">MSQHLPCPNCGADVVFRSPALPSRVCDYCRSLLVRSDSGVIKVGEAAALPFDVSPVQIGMRGRIDGKGFEVIGRVRWAWTDGAWNEWLLLFEDGGNAWLGEAMGQFMLLWERSLGQVRSPALRGIVKGQDAVIGTEVQLDHQKLVIADAREVVCVAAEGELPFTAPSGWKLYSVDLRGQHGECATLQRDRGETSVYQGRYVTLAELAPRGMRAIEGWTLPAYAA</sequence>
<gene>
    <name evidence="2" type="ORF">E5A74_04295</name>
</gene>
<keyword evidence="3" id="KW-1185">Reference proteome</keyword>
<evidence type="ECO:0000313" key="3">
    <source>
        <dbReference type="Proteomes" id="UP000309848"/>
    </source>
</evidence>
<dbReference type="EMBL" id="SRXU01000001">
    <property type="protein sequence ID" value="TGX46376.1"/>
    <property type="molecule type" value="Genomic_DNA"/>
</dbReference>
<dbReference type="Proteomes" id="UP000309848">
    <property type="component" value="Unassembled WGS sequence"/>
</dbReference>
<dbReference type="RefSeq" id="WP_135982988.1">
    <property type="nucleotide sequence ID" value="NZ_JAASQM010000001.1"/>
</dbReference>